<proteinExistence type="predicted"/>
<dbReference type="Proteomes" id="UP000266841">
    <property type="component" value="Unassembled WGS sequence"/>
</dbReference>
<organism evidence="1 2">
    <name type="scientific">Thalassiosira oceanica</name>
    <name type="common">Marine diatom</name>
    <dbReference type="NCBI Taxonomy" id="159749"/>
    <lineage>
        <taxon>Eukaryota</taxon>
        <taxon>Sar</taxon>
        <taxon>Stramenopiles</taxon>
        <taxon>Ochrophyta</taxon>
        <taxon>Bacillariophyta</taxon>
        <taxon>Coscinodiscophyceae</taxon>
        <taxon>Thalassiosirophycidae</taxon>
        <taxon>Thalassiosirales</taxon>
        <taxon>Thalassiosiraceae</taxon>
        <taxon>Thalassiosira</taxon>
    </lineage>
</organism>
<comment type="caution">
    <text evidence="1">The sequence shown here is derived from an EMBL/GenBank/DDBJ whole genome shotgun (WGS) entry which is preliminary data.</text>
</comment>
<dbReference type="EMBL" id="AGNL01007500">
    <property type="protein sequence ID" value="EJK71211.1"/>
    <property type="molecule type" value="Genomic_DNA"/>
</dbReference>
<dbReference type="AlphaFoldDB" id="K0TCP2"/>
<name>K0TCP2_THAOC</name>
<evidence type="ECO:0000313" key="1">
    <source>
        <dbReference type="EMBL" id="EJK71211.1"/>
    </source>
</evidence>
<keyword evidence="2" id="KW-1185">Reference proteome</keyword>
<gene>
    <name evidence="1" type="ORF">THAOC_07371</name>
</gene>
<reference evidence="1 2" key="1">
    <citation type="journal article" date="2012" name="Genome Biol.">
        <title>Genome and low-iron response of an oceanic diatom adapted to chronic iron limitation.</title>
        <authorList>
            <person name="Lommer M."/>
            <person name="Specht M."/>
            <person name="Roy A.S."/>
            <person name="Kraemer L."/>
            <person name="Andreson R."/>
            <person name="Gutowska M.A."/>
            <person name="Wolf J."/>
            <person name="Bergner S.V."/>
            <person name="Schilhabel M.B."/>
            <person name="Klostermeier U.C."/>
            <person name="Beiko R.G."/>
            <person name="Rosenstiel P."/>
            <person name="Hippler M."/>
            <person name="Laroche J."/>
        </authorList>
    </citation>
    <scope>NUCLEOTIDE SEQUENCE [LARGE SCALE GENOMIC DNA]</scope>
    <source>
        <strain evidence="1 2">CCMP1005</strain>
    </source>
</reference>
<protein>
    <submittedName>
        <fullName evidence="1">Uncharacterized protein</fullName>
    </submittedName>
</protein>
<feature type="non-terminal residue" evidence="1">
    <location>
        <position position="1"/>
    </location>
</feature>
<sequence length="72" mass="7285">GSSKGLVEGKSLCEGLAEGAMDGLREGLVEGKALCEGLVEGAMEGLRDGCLDIFCGARKTLAKANMVIVSVA</sequence>
<accession>K0TCP2</accession>
<evidence type="ECO:0000313" key="2">
    <source>
        <dbReference type="Proteomes" id="UP000266841"/>
    </source>
</evidence>
<dbReference type="OrthoDB" id="48489at2759"/>